<dbReference type="InterPro" id="IPR048373">
    <property type="entry name" value="ZapC_N"/>
</dbReference>
<dbReference type="OrthoDB" id="5765005at2"/>
<accession>A0A2S0VU03</accession>
<protein>
    <recommendedName>
        <fullName evidence="5">Cell division protein ZapC</fullName>
    </recommendedName>
</protein>
<dbReference type="KEGG" id="cate:C2869_14470"/>
<keyword evidence="4" id="KW-1185">Reference proteome</keyword>
<dbReference type="RefSeq" id="WP_108603616.1">
    <property type="nucleotide sequence ID" value="NZ_CP026604.1"/>
</dbReference>
<name>A0A2S0VU03_9ALTE</name>
<feature type="domain" description="Cell-division protein ZapC N-terminal" evidence="2">
    <location>
        <begin position="1"/>
        <end position="88"/>
    </location>
</feature>
<sequence>MLQPNAEWFWFIDQNQGKLSLDMGEMTFTTPFKRRKLMSSADTKRTFSVDDSSLYTHFYHAVEDSLGLPEPLCVQAALNGVAALMFLKPTGAKSWLFDLEPDIGPGLLDYITCIRSQFQQGVFLILQRDANASLVMLLSQQMRLNNDCLLKQFEVVKTLNDRLGLYLLPETNQKASR</sequence>
<gene>
    <name evidence="3" type="ORF">C2869_14470</name>
</gene>
<evidence type="ECO:0000259" key="2">
    <source>
        <dbReference type="Pfam" id="PF21083"/>
    </source>
</evidence>
<evidence type="ECO:0000259" key="1">
    <source>
        <dbReference type="Pfam" id="PF07126"/>
    </source>
</evidence>
<dbReference type="InterPro" id="IPR048372">
    <property type="entry name" value="ZapC_C"/>
</dbReference>
<dbReference type="Pfam" id="PF07126">
    <property type="entry name" value="ZapC_C"/>
    <property type="match status" value="1"/>
</dbReference>
<evidence type="ECO:0000313" key="4">
    <source>
        <dbReference type="Proteomes" id="UP000244441"/>
    </source>
</evidence>
<feature type="domain" description="Cell-division protein ZapC C-terminal" evidence="1">
    <location>
        <begin position="91"/>
        <end position="164"/>
    </location>
</feature>
<dbReference type="AlphaFoldDB" id="A0A2S0VU03"/>
<dbReference type="Pfam" id="PF21083">
    <property type="entry name" value="ZapC_N"/>
    <property type="match status" value="1"/>
</dbReference>
<organism evidence="3 4">
    <name type="scientific">Saccharobesus litoralis</name>
    <dbReference type="NCBI Taxonomy" id="2172099"/>
    <lineage>
        <taxon>Bacteria</taxon>
        <taxon>Pseudomonadati</taxon>
        <taxon>Pseudomonadota</taxon>
        <taxon>Gammaproteobacteria</taxon>
        <taxon>Alteromonadales</taxon>
        <taxon>Alteromonadaceae</taxon>
        <taxon>Saccharobesus</taxon>
    </lineage>
</organism>
<reference evidence="3 4" key="1">
    <citation type="submission" date="2018-01" db="EMBL/GenBank/DDBJ databases">
        <title>Genome sequence of a Cantenovulum-like bacteria.</title>
        <authorList>
            <person name="Tan W.R."/>
            <person name="Lau N.-S."/>
            <person name="Go F."/>
            <person name="Amirul A.-A.A."/>
        </authorList>
    </citation>
    <scope>NUCLEOTIDE SEQUENCE [LARGE SCALE GENOMIC DNA]</scope>
    <source>
        <strain evidence="3 4">CCB-QB4</strain>
    </source>
</reference>
<proteinExistence type="predicted"/>
<evidence type="ECO:0000313" key="3">
    <source>
        <dbReference type="EMBL" id="AWB67570.1"/>
    </source>
</evidence>
<dbReference type="Proteomes" id="UP000244441">
    <property type="component" value="Chromosome"/>
</dbReference>
<dbReference type="EMBL" id="CP026604">
    <property type="protein sequence ID" value="AWB67570.1"/>
    <property type="molecule type" value="Genomic_DNA"/>
</dbReference>
<evidence type="ECO:0008006" key="5">
    <source>
        <dbReference type="Google" id="ProtNLM"/>
    </source>
</evidence>